<dbReference type="Gene3D" id="3.40.50.360">
    <property type="match status" value="1"/>
</dbReference>
<organism evidence="4 5">
    <name type="scientific">Sphaerochaeta pleomorpha (strain ATCC BAA-1885 / DSM 22778 / Grapes)</name>
    <dbReference type="NCBI Taxonomy" id="158190"/>
    <lineage>
        <taxon>Bacteria</taxon>
        <taxon>Pseudomonadati</taxon>
        <taxon>Spirochaetota</taxon>
        <taxon>Spirochaetia</taxon>
        <taxon>Spirochaetales</taxon>
        <taxon>Sphaerochaetaceae</taxon>
        <taxon>Sphaerochaeta</taxon>
    </lineage>
</organism>
<evidence type="ECO:0000259" key="3">
    <source>
        <dbReference type="Pfam" id="PF03358"/>
    </source>
</evidence>
<evidence type="ECO:0000313" key="4">
    <source>
        <dbReference type="EMBL" id="AEV30230.1"/>
    </source>
</evidence>
<dbReference type="InterPro" id="IPR029039">
    <property type="entry name" value="Flavoprotein-like_sf"/>
</dbReference>
<keyword evidence="1" id="KW-0285">Flavoprotein</keyword>
<sequence>MKVLMINGSPHKKGCTYTALNEVALALEKEGVEYEILHIGTSTTRGCIACGKCRETGECTFNDDLVNTAIEKAKACDALVLGSPVHYASAAGAFTAFLDRMFYAGSSNFALKPGCAVVSCRRGGSSATFDQLNKYFTISQMPIVSSTYWNSVHGQTPEQVKQDLEGLQVMRNLGANLAWLLKCIEAGKDTVAKPVAEKQARTNFIR</sequence>
<evidence type="ECO:0000256" key="2">
    <source>
        <dbReference type="ARBA" id="ARBA00022643"/>
    </source>
</evidence>
<gene>
    <name evidence="4" type="ordered locus">SpiGrapes_2469</name>
</gene>
<dbReference type="InterPro" id="IPR005025">
    <property type="entry name" value="FMN_Rdtase-like_dom"/>
</dbReference>
<keyword evidence="2" id="KW-0288">FMN</keyword>
<dbReference type="SUPFAM" id="SSF52218">
    <property type="entry name" value="Flavoproteins"/>
    <property type="match status" value="1"/>
</dbReference>
<accession>G8QTI9</accession>
<reference evidence="4 5" key="1">
    <citation type="submission" date="2011-11" db="EMBL/GenBank/DDBJ databases">
        <title>Complete sequence of Spirochaeta sp. grapes.</title>
        <authorList>
            <consortium name="US DOE Joint Genome Institute"/>
            <person name="Lucas S."/>
            <person name="Han J."/>
            <person name="Lapidus A."/>
            <person name="Cheng J.-F."/>
            <person name="Goodwin L."/>
            <person name="Pitluck S."/>
            <person name="Peters L."/>
            <person name="Ovchinnikova G."/>
            <person name="Munk A.C."/>
            <person name="Detter J.C."/>
            <person name="Han C."/>
            <person name="Tapia R."/>
            <person name="Land M."/>
            <person name="Hauser L."/>
            <person name="Kyrpides N."/>
            <person name="Ivanova N."/>
            <person name="Pagani I."/>
            <person name="Ritalahtilisa K."/>
            <person name="Loeffler F."/>
            <person name="Woyke T."/>
        </authorList>
    </citation>
    <scope>NUCLEOTIDE SEQUENCE [LARGE SCALE GENOMIC DNA]</scope>
    <source>
        <strain evidence="5">ATCC BAA-1885 / DSM 22778 / Grapes</strain>
    </source>
</reference>
<keyword evidence="5" id="KW-1185">Reference proteome</keyword>
<dbReference type="EMBL" id="CP003155">
    <property type="protein sequence ID" value="AEV30230.1"/>
    <property type="molecule type" value="Genomic_DNA"/>
</dbReference>
<dbReference type="AlphaFoldDB" id="G8QTI9"/>
<dbReference type="KEGG" id="sgp:SpiGrapes_2469"/>
<protein>
    <submittedName>
        <fullName evidence="4">Multimeric flavodoxin WrbA</fullName>
    </submittedName>
</protein>
<dbReference type="InterPro" id="IPR051796">
    <property type="entry name" value="ISF_SsuE-like"/>
</dbReference>
<name>G8QTI9_SPHPG</name>
<dbReference type="PANTHER" id="PTHR43278:SF4">
    <property type="entry name" value="NAD(P)H-DEPENDENT FMN-CONTAINING OXIDOREDUCTASE YWQN-RELATED"/>
    <property type="match status" value="1"/>
</dbReference>
<dbReference type="Pfam" id="PF03358">
    <property type="entry name" value="FMN_red"/>
    <property type="match status" value="1"/>
</dbReference>
<dbReference type="OrthoDB" id="9790975at2"/>
<feature type="domain" description="NADPH-dependent FMN reductase-like" evidence="3">
    <location>
        <begin position="1"/>
        <end position="153"/>
    </location>
</feature>
<dbReference type="RefSeq" id="WP_014271070.1">
    <property type="nucleotide sequence ID" value="NC_016633.1"/>
</dbReference>
<dbReference type="Proteomes" id="UP000005632">
    <property type="component" value="Chromosome"/>
</dbReference>
<dbReference type="eggNOG" id="COG0655">
    <property type="taxonomic scope" value="Bacteria"/>
</dbReference>
<evidence type="ECO:0000256" key="1">
    <source>
        <dbReference type="ARBA" id="ARBA00022630"/>
    </source>
</evidence>
<proteinExistence type="predicted"/>
<dbReference type="HOGENOM" id="CLU_050993_3_3_12"/>
<dbReference type="STRING" id="158190.SpiGrapes_2469"/>
<dbReference type="PANTHER" id="PTHR43278">
    <property type="entry name" value="NAD(P)H-DEPENDENT FMN-CONTAINING OXIDOREDUCTASE YWQN-RELATED"/>
    <property type="match status" value="1"/>
</dbReference>
<evidence type="ECO:0000313" key="5">
    <source>
        <dbReference type="Proteomes" id="UP000005632"/>
    </source>
</evidence>
<dbReference type="GO" id="GO:0016491">
    <property type="term" value="F:oxidoreductase activity"/>
    <property type="evidence" value="ECO:0007669"/>
    <property type="project" value="InterPro"/>
</dbReference>